<evidence type="ECO:0000313" key="2">
    <source>
        <dbReference type="Proteomes" id="UP001469553"/>
    </source>
</evidence>
<keyword evidence="2" id="KW-1185">Reference proteome</keyword>
<dbReference type="Proteomes" id="UP001469553">
    <property type="component" value="Unassembled WGS sequence"/>
</dbReference>
<gene>
    <name evidence="1" type="ORF">AMECASPLE_001181</name>
</gene>
<reference evidence="1 2" key="1">
    <citation type="submission" date="2021-06" db="EMBL/GenBank/DDBJ databases">
        <authorList>
            <person name="Palmer J.M."/>
        </authorList>
    </citation>
    <scope>NUCLEOTIDE SEQUENCE [LARGE SCALE GENOMIC DNA]</scope>
    <source>
        <strain evidence="1 2">AS_MEX2019</strain>
        <tissue evidence="1">Muscle</tissue>
    </source>
</reference>
<accession>A0ABV0YXK9</accession>
<name>A0ABV0YXK9_9TELE</name>
<comment type="caution">
    <text evidence="1">The sequence shown here is derived from an EMBL/GenBank/DDBJ whole genome shotgun (WGS) entry which is preliminary data.</text>
</comment>
<protein>
    <submittedName>
        <fullName evidence="1">Uncharacterized protein</fullName>
    </submittedName>
</protein>
<evidence type="ECO:0000313" key="1">
    <source>
        <dbReference type="EMBL" id="MEQ2298053.1"/>
    </source>
</evidence>
<sequence length="100" mass="11252">MDLGLVSEHCRFTGRTGICRVNKFKVPVMNVCLPLELLKHFSLYVCVCKESDKTSVLSPDNTHTPTHPESPFYRCVFLPSSLLLCPLISIQSPVFSLNRV</sequence>
<organism evidence="1 2">
    <name type="scientific">Ameca splendens</name>
    <dbReference type="NCBI Taxonomy" id="208324"/>
    <lineage>
        <taxon>Eukaryota</taxon>
        <taxon>Metazoa</taxon>
        <taxon>Chordata</taxon>
        <taxon>Craniata</taxon>
        <taxon>Vertebrata</taxon>
        <taxon>Euteleostomi</taxon>
        <taxon>Actinopterygii</taxon>
        <taxon>Neopterygii</taxon>
        <taxon>Teleostei</taxon>
        <taxon>Neoteleostei</taxon>
        <taxon>Acanthomorphata</taxon>
        <taxon>Ovalentaria</taxon>
        <taxon>Atherinomorphae</taxon>
        <taxon>Cyprinodontiformes</taxon>
        <taxon>Goodeidae</taxon>
        <taxon>Ameca</taxon>
    </lineage>
</organism>
<dbReference type="EMBL" id="JAHRIP010047062">
    <property type="protein sequence ID" value="MEQ2298053.1"/>
    <property type="molecule type" value="Genomic_DNA"/>
</dbReference>
<proteinExistence type="predicted"/>